<dbReference type="EMBL" id="SNZE01000024">
    <property type="protein sequence ID" value="TDR30250.1"/>
    <property type="molecule type" value="Genomic_DNA"/>
</dbReference>
<reference evidence="1 2" key="1">
    <citation type="submission" date="2019-03" db="EMBL/GenBank/DDBJ databases">
        <title>Genomic Encyclopedia of Type Strains, Phase IV (KMG-IV): sequencing the most valuable type-strain genomes for metagenomic binning, comparative biology and taxonomic classification.</title>
        <authorList>
            <person name="Goeker M."/>
        </authorList>
    </citation>
    <scope>NUCLEOTIDE SEQUENCE [LARGE SCALE GENOMIC DNA]</scope>
    <source>
        <strain evidence="1 2">DSM 102852</strain>
    </source>
</reference>
<dbReference type="Pfam" id="PF05717">
    <property type="entry name" value="TnpB_IS66"/>
    <property type="match status" value="1"/>
</dbReference>
<dbReference type="AlphaFoldDB" id="A0A4V3DJJ2"/>
<organism evidence="1 2">
    <name type="scientific">Hydromonas duriensis</name>
    <dbReference type="NCBI Taxonomy" id="1527608"/>
    <lineage>
        <taxon>Bacteria</taxon>
        <taxon>Pseudomonadati</taxon>
        <taxon>Pseudomonadota</taxon>
        <taxon>Betaproteobacteria</taxon>
        <taxon>Burkholderiales</taxon>
        <taxon>Burkholderiaceae</taxon>
        <taxon>Hydromonas</taxon>
    </lineage>
</organism>
<name>A0A4V3DJJ2_9BURK</name>
<comment type="caution">
    <text evidence="1">The sequence shown here is derived from an EMBL/GenBank/DDBJ whole genome shotgun (WGS) entry which is preliminary data.</text>
</comment>
<evidence type="ECO:0000313" key="1">
    <source>
        <dbReference type="EMBL" id="TDR30250.1"/>
    </source>
</evidence>
<dbReference type="PANTHER" id="PTHR36455">
    <property type="match status" value="1"/>
</dbReference>
<keyword evidence="2" id="KW-1185">Reference proteome</keyword>
<sequence length="59" mass="7091">MVWDGNGVWLCMRRLHSGLFVWPKLGDITFEVTQEQWCWLIQGVDWQRLTAQLPDGWRM</sequence>
<gene>
    <name evidence="1" type="ORF">DFR44_12426</name>
</gene>
<proteinExistence type="predicted"/>
<dbReference type="PANTHER" id="PTHR36455:SF1">
    <property type="entry name" value="BLR8292 PROTEIN"/>
    <property type="match status" value="1"/>
</dbReference>
<dbReference type="Proteomes" id="UP000294480">
    <property type="component" value="Unassembled WGS sequence"/>
</dbReference>
<accession>A0A4V3DJJ2</accession>
<dbReference type="InterPro" id="IPR008878">
    <property type="entry name" value="Transposase_IS66_Orf2"/>
</dbReference>
<protein>
    <submittedName>
        <fullName evidence="1">IS66 Orf2 like protein</fullName>
    </submittedName>
</protein>
<evidence type="ECO:0000313" key="2">
    <source>
        <dbReference type="Proteomes" id="UP000294480"/>
    </source>
</evidence>